<dbReference type="EMBL" id="ASPP01024265">
    <property type="protein sequence ID" value="ETO09196.1"/>
    <property type="molecule type" value="Genomic_DNA"/>
</dbReference>
<feature type="region of interest" description="Disordered" evidence="1">
    <location>
        <begin position="228"/>
        <end position="313"/>
    </location>
</feature>
<feature type="compositionally biased region" description="Basic residues" evidence="1">
    <location>
        <begin position="275"/>
        <end position="291"/>
    </location>
</feature>
<comment type="caution">
    <text evidence="2">The sequence shown here is derived from an EMBL/GenBank/DDBJ whole genome shotgun (WGS) entry which is preliminary data.</text>
</comment>
<organism evidence="2 3">
    <name type="scientific">Reticulomyxa filosa</name>
    <dbReference type="NCBI Taxonomy" id="46433"/>
    <lineage>
        <taxon>Eukaryota</taxon>
        <taxon>Sar</taxon>
        <taxon>Rhizaria</taxon>
        <taxon>Retaria</taxon>
        <taxon>Foraminifera</taxon>
        <taxon>Monothalamids</taxon>
        <taxon>Reticulomyxidae</taxon>
        <taxon>Reticulomyxa</taxon>
    </lineage>
</organism>
<feature type="compositionally biased region" description="Basic and acidic residues" evidence="1">
    <location>
        <begin position="256"/>
        <end position="267"/>
    </location>
</feature>
<reference evidence="2 3" key="1">
    <citation type="journal article" date="2013" name="Curr. Biol.">
        <title>The Genome of the Foraminiferan Reticulomyxa filosa.</title>
        <authorList>
            <person name="Glockner G."/>
            <person name="Hulsmann N."/>
            <person name="Schleicher M."/>
            <person name="Noegel A.A."/>
            <person name="Eichinger L."/>
            <person name="Gallinger C."/>
            <person name="Pawlowski J."/>
            <person name="Sierra R."/>
            <person name="Euteneuer U."/>
            <person name="Pillet L."/>
            <person name="Moustafa A."/>
            <person name="Platzer M."/>
            <person name="Groth M."/>
            <person name="Szafranski K."/>
            <person name="Schliwa M."/>
        </authorList>
    </citation>
    <scope>NUCLEOTIDE SEQUENCE [LARGE SCALE GENOMIC DNA]</scope>
</reference>
<protein>
    <submittedName>
        <fullName evidence="2">Uncharacterized protein</fullName>
    </submittedName>
</protein>
<feature type="compositionally biased region" description="Polar residues" evidence="1">
    <location>
        <begin position="239"/>
        <end position="250"/>
    </location>
</feature>
<name>X6M6D1_RETFI</name>
<dbReference type="AlphaFoldDB" id="X6M6D1"/>
<evidence type="ECO:0000313" key="2">
    <source>
        <dbReference type="EMBL" id="ETO09196.1"/>
    </source>
</evidence>
<proteinExistence type="predicted"/>
<gene>
    <name evidence="2" type="ORF">RFI_28191</name>
</gene>
<evidence type="ECO:0000313" key="3">
    <source>
        <dbReference type="Proteomes" id="UP000023152"/>
    </source>
</evidence>
<feature type="non-terminal residue" evidence="2">
    <location>
        <position position="1"/>
    </location>
</feature>
<keyword evidence="3" id="KW-1185">Reference proteome</keyword>
<accession>X6M6D1</accession>
<dbReference type="Proteomes" id="UP000023152">
    <property type="component" value="Unassembled WGS sequence"/>
</dbReference>
<sequence length="313" mass="35731">KKKKQKQKCIFVCRLPYIPQFSLNSCNTGDEQVIATIQHACSYLKRYQGREVELAIFYGVGLTWGENHHANSSPWCVIVHFETQHLAQPPSDPTIDNSNRMPDLEPDECEDKEKNNKCDDGLEWTEIKSKEANADNKTIKSNISPAPHENCQGDWSDDCEKYEGKIDATEKKNDDAEAFSKAVTKYVDFGFKKSYIEWALNEDKRYIDDLNTGVLFLLENQQYYQSLTANGHKKPNPSHPSNYNTSSNTAQKKKPHNDNHDSEKDDNNSTNHAAKTCKNKTKAKKSRKKRKLENTDESASPRKKICHRSLNGA</sequence>
<evidence type="ECO:0000256" key="1">
    <source>
        <dbReference type="SAM" id="MobiDB-lite"/>
    </source>
</evidence>